<keyword evidence="6" id="KW-0249">Electron transport</keyword>
<dbReference type="RefSeq" id="WP_006039238.1">
    <property type="nucleotide sequence ID" value="NZ_AEDD01000009.1"/>
</dbReference>
<comment type="subcellular location">
    <subcellularLocation>
        <location evidence="1">Membrane</location>
        <topology evidence="1">Multi-pass membrane protein</topology>
    </subcellularLocation>
</comment>
<keyword evidence="7 11" id="KW-1133">Transmembrane helix</keyword>
<dbReference type="Gene3D" id="1.10.760.10">
    <property type="entry name" value="Cytochrome c-like domain"/>
    <property type="match status" value="1"/>
</dbReference>
<dbReference type="InterPro" id="IPR009056">
    <property type="entry name" value="Cyt_c-like_dom"/>
</dbReference>
<sequence>MAHDHKSNEKVVYVGDSRVRKRSNKTIVPPDYTAFPGKSEAFIPNFLLKEWLVGCVVLVGFLVLTISEAPPLGYPADPTNASFIPMPDWYFLFLYQFLKYPYASGDYVVLGAVAVPGVAFGGLLLAPFLDTGKERRFYRRPIAASLMLLSLIACIYLTKVSWDHYQHELEITNTIPEHIEREEKAREAAEKGQEFSAIKKEEAVALVDADDPAMEIAKANCIGCHATDLNGNKQMKVPSLRGVGDILTKEQLVETVTNGKGGGAMPSFKDKLSAAEIDQITTWLSKQKKAE</sequence>
<evidence type="ECO:0000256" key="4">
    <source>
        <dbReference type="ARBA" id="ARBA00022692"/>
    </source>
</evidence>
<dbReference type="InterPro" id="IPR008168">
    <property type="entry name" value="Cyt_C_IC"/>
</dbReference>
<dbReference type="GO" id="GO:0016020">
    <property type="term" value="C:membrane"/>
    <property type="evidence" value="ECO:0007669"/>
    <property type="project" value="UniProtKB-SubCell"/>
</dbReference>
<dbReference type="SUPFAM" id="SSF81648">
    <property type="entry name" value="a domain/subunit of cytochrome bc1 complex (Ubiquinol-cytochrome c reductase)"/>
    <property type="match status" value="1"/>
</dbReference>
<dbReference type="PRINTS" id="PR00605">
    <property type="entry name" value="CYTCHROMECIC"/>
</dbReference>
<feature type="transmembrane region" description="Helical" evidence="11">
    <location>
        <begin position="46"/>
        <end position="66"/>
    </location>
</feature>
<keyword evidence="4 11" id="KW-0812">Transmembrane</keyword>
<dbReference type="GO" id="GO:0020037">
    <property type="term" value="F:heme binding"/>
    <property type="evidence" value="ECO:0007669"/>
    <property type="project" value="InterPro"/>
</dbReference>
<accession>E0IC61</accession>
<evidence type="ECO:0000256" key="11">
    <source>
        <dbReference type="SAM" id="Phobius"/>
    </source>
</evidence>
<dbReference type="InterPro" id="IPR051811">
    <property type="entry name" value="Cytochrome_c550/c551-like"/>
</dbReference>
<proteinExistence type="predicted"/>
<feature type="domain" description="Cytochrome b/b6 C-terminal region profile" evidence="12">
    <location>
        <begin position="32"/>
        <end position="160"/>
    </location>
</feature>
<keyword evidence="15" id="KW-1185">Reference proteome</keyword>
<evidence type="ECO:0000256" key="3">
    <source>
        <dbReference type="ARBA" id="ARBA00022617"/>
    </source>
</evidence>
<dbReference type="eggNOG" id="COG1290">
    <property type="taxonomic scope" value="Bacteria"/>
</dbReference>
<keyword evidence="3 10" id="KW-0349">Heme</keyword>
<dbReference type="InterPro" id="IPR005798">
    <property type="entry name" value="Cyt_b/b6_C"/>
</dbReference>
<dbReference type="PROSITE" id="PS51007">
    <property type="entry name" value="CYTC"/>
    <property type="match status" value="1"/>
</dbReference>
<dbReference type="Pfam" id="PF00032">
    <property type="entry name" value="Cytochrom_B_C"/>
    <property type="match status" value="1"/>
</dbReference>
<dbReference type="Gene3D" id="1.20.810.10">
    <property type="entry name" value="Cytochrome Bc1 Complex, Chain C"/>
    <property type="match status" value="1"/>
</dbReference>
<evidence type="ECO:0000259" key="13">
    <source>
        <dbReference type="PROSITE" id="PS51007"/>
    </source>
</evidence>
<name>E0IC61_9BACL</name>
<evidence type="ECO:0000256" key="8">
    <source>
        <dbReference type="ARBA" id="ARBA00023004"/>
    </source>
</evidence>
<evidence type="ECO:0000256" key="10">
    <source>
        <dbReference type="PROSITE-ProRule" id="PRU00433"/>
    </source>
</evidence>
<dbReference type="AlphaFoldDB" id="E0IC61"/>
<dbReference type="STRING" id="717606.PaecuDRAFT_3250"/>
<feature type="transmembrane region" description="Helical" evidence="11">
    <location>
        <begin position="107"/>
        <end position="129"/>
    </location>
</feature>
<keyword evidence="2" id="KW-0813">Transport</keyword>
<dbReference type="PANTHER" id="PTHR37823:SF4">
    <property type="entry name" value="MENAQUINOL-CYTOCHROME C REDUCTASE CYTOCHROME B_C SUBUNIT"/>
    <property type="match status" value="1"/>
</dbReference>
<dbReference type="Pfam" id="PF13442">
    <property type="entry name" value="Cytochrome_CBB3"/>
    <property type="match status" value="1"/>
</dbReference>
<dbReference type="eggNOG" id="COG2010">
    <property type="taxonomic scope" value="Bacteria"/>
</dbReference>
<evidence type="ECO:0000256" key="9">
    <source>
        <dbReference type="ARBA" id="ARBA00023136"/>
    </source>
</evidence>
<evidence type="ECO:0000259" key="12">
    <source>
        <dbReference type="PROSITE" id="PS51003"/>
    </source>
</evidence>
<evidence type="ECO:0000313" key="14">
    <source>
        <dbReference type="EMBL" id="EFM09747.1"/>
    </source>
</evidence>
<keyword evidence="5 10" id="KW-0479">Metal-binding</keyword>
<dbReference type="Proteomes" id="UP000005387">
    <property type="component" value="Unassembled WGS sequence"/>
</dbReference>
<feature type="domain" description="Cytochrome c" evidence="13">
    <location>
        <begin position="187"/>
        <end position="288"/>
    </location>
</feature>
<evidence type="ECO:0000256" key="2">
    <source>
        <dbReference type="ARBA" id="ARBA00022448"/>
    </source>
</evidence>
<dbReference type="EMBL" id="AEDD01000009">
    <property type="protein sequence ID" value="EFM09747.1"/>
    <property type="molecule type" value="Genomic_DNA"/>
</dbReference>
<feature type="transmembrane region" description="Helical" evidence="11">
    <location>
        <begin position="141"/>
        <end position="158"/>
    </location>
</feature>
<gene>
    <name evidence="14" type="ORF">PaecuDRAFT_3250</name>
</gene>
<evidence type="ECO:0000256" key="5">
    <source>
        <dbReference type="ARBA" id="ARBA00022723"/>
    </source>
</evidence>
<evidence type="ECO:0000256" key="6">
    <source>
        <dbReference type="ARBA" id="ARBA00022982"/>
    </source>
</evidence>
<evidence type="ECO:0000313" key="15">
    <source>
        <dbReference type="Proteomes" id="UP000005387"/>
    </source>
</evidence>
<evidence type="ECO:0000256" key="1">
    <source>
        <dbReference type="ARBA" id="ARBA00004141"/>
    </source>
</evidence>
<dbReference type="SUPFAM" id="SSF46626">
    <property type="entry name" value="Cytochrome c"/>
    <property type="match status" value="1"/>
</dbReference>
<keyword evidence="8 10" id="KW-0408">Iron</keyword>
<dbReference type="GO" id="GO:0009055">
    <property type="term" value="F:electron transfer activity"/>
    <property type="evidence" value="ECO:0007669"/>
    <property type="project" value="InterPro"/>
</dbReference>
<organism evidence="14 15">
    <name type="scientific">Paenibacillus curdlanolyticus YK9</name>
    <dbReference type="NCBI Taxonomy" id="717606"/>
    <lineage>
        <taxon>Bacteria</taxon>
        <taxon>Bacillati</taxon>
        <taxon>Bacillota</taxon>
        <taxon>Bacilli</taxon>
        <taxon>Bacillales</taxon>
        <taxon>Paenibacillaceae</taxon>
        <taxon>Paenibacillus</taxon>
    </lineage>
</organism>
<dbReference type="PROSITE" id="PS51003">
    <property type="entry name" value="CYTB_CTER"/>
    <property type="match status" value="1"/>
</dbReference>
<dbReference type="OrthoDB" id="2380469at2"/>
<evidence type="ECO:0000256" key="7">
    <source>
        <dbReference type="ARBA" id="ARBA00022989"/>
    </source>
</evidence>
<reference evidence="14 15" key="1">
    <citation type="submission" date="2010-07" db="EMBL/GenBank/DDBJ databases">
        <title>The draft genome of Paenibacillus curdlanolyticus YK9.</title>
        <authorList>
            <consortium name="US DOE Joint Genome Institute (JGI-PGF)"/>
            <person name="Lucas S."/>
            <person name="Copeland A."/>
            <person name="Lapidus A."/>
            <person name="Cheng J.-F."/>
            <person name="Bruce D."/>
            <person name="Goodwin L."/>
            <person name="Pitluck S."/>
            <person name="Land M.L."/>
            <person name="Hauser L."/>
            <person name="Chang Y.-J."/>
            <person name="Jeffries C."/>
            <person name="Anderson I.J."/>
            <person name="Johnson E."/>
            <person name="Loganathan U."/>
            <person name="Mulhopadhyay B."/>
            <person name="Kyrpides N."/>
            <person name="Woyke T.J."/>
        </authorList>
    </citation>
    <scope>NUCLEOTIDE SEQUENCE [LARGE SCALE GENOMIC DNA]</scope>
    <source>
        <strain evidence="14 15">YK9</strain>
    </source>
</reference>
<keyword evidence="9 11" id="KW-0472">Membrane</keyword>
<dbReference type="GO" id="GO:0005506">
    <property type="term" value="F:iron ion binding"/>
    <property type="evidence" value="ECO:0007669"/>
    <property type="project" value="InterPro"/>
</dbReference>
<dbReference type="InterPro" id="IPR027387">
    <property type="entry name" value="Cytb/b6-like_sf"/>
</dbReference>
<dbReference type="PANTHER" id="PTHR37823">
    <property type="entry name" value="CYTOCHROME C-553-LIKE"/>
    <property type="match status" value="1"/>
</dbReference>
<dbReference type="InterPro" id="IPR036909">
    <property type="entry name" value="Cyt_c-like_dom_sf"/>
</dbReference>
<protein>
    <submittedName>
        <fullName evidence="14">Cytochrome c class I</fullName>
    </submittedName>
</protein>
<dbReference type="GO" id="GO:0016491">
    <property type="term" value="F:oxidoreductase activity"/>
    <property type="evidence" value="ECO:0007669"/>
    <property type="project" value="InterPro"/>
</dbReference>
<dbReference type="InterPro" id="IPR036150">
    <property type="entry name" value="Cyt_b/b6_C_sf"/>
</dbReference>